<protein>
    <submittedName>
        <fullName evidence="2">Uncharacterized protein</fullName>
    </submittedName>
</protein>
<dbReference type="OrthoDB" id="10033702at2759"/>
<keyword evidence="3" id="KW-1185">Reference proteome</keyword>
<feature type="signal peptide" evidence="1">
    <location>
        <begin position="1"/>
        <end position="22"/>
    </location>
</feature>
<evidence type="ECO:0000313" key="2">
    <source>
        <dbReference type="EMBL" id="KAF1990924.1"/>
    </source>
</evidence>
<dbReference type="EMBL" id="ML977141">
    <property type="protein sequence ID" value="KAF1990924.1"/>
    <property type="molecule type" value="Genomic_DNA"/>
</dbReference>
<accession>A0A6G1HCY1</accession>
<dbReference type="SUPFAM" id="SSF51004">
    <property type="entry name" value="C-terminal (heme d1) domain of cytochrome cd1-nitrite reductase"/>
    <property type="match status" value="1"/>
</dbReference>
<evidence type="ECO:0000256" key="1">
    <source>
        <dbReference type="SAM" id="SignalP"/>
    </source>
</evidence>
<dbReference type="InterPro" id="IPR011048">
    <property type="entry name" value="Haem_d1_sf"/>
</dbReference>
<dbReference type="Gene3D" id="2.130.10.10">
    <property type="entry name" value="YVTN repeat-like/Quinoprotein amine dehydrogenase"/>
    <property type="match status" value="1"/>
</dbReference>
<gene>
    <name evidence="2" type="ORF">K402DRAFT_389827</name>
</gene>
<name>A0A6G1HCY1_9PEZI</name>
<dbReference type="SUPFAM" id="SSF63829">
    <property type="entry name" value="Calcium-dependent phosphotriesterase"/>
    <property type="match status" value="1"/>
</dbReference>
<dbReference type="InterPro" id="IPR015943">
    <property type="entry name" value="WD40/YVTN_repeat-like_dom_sf"/>
</dbReference>
<proteinExistence type="predicted"/>
<organism evidence="2 3">
    <name type="scientific">Aulographum hederae CBS 113979</name>
    <dbReference type="NCBI Taxonomy" id="1176131"/>
    <lineage>
        <taxon>Eukaryota</taxon>
        <taxon>Fungi</taxon>
        <taxon>Dikarya</taxon>
        <taxon>Ascomycota</taxon>
        <taxon>Pezizomycotina</taxon>
        <taxon>Dothideomycetes</taxon>
        <taxon>Pleosporomycetidae</taxon>
        <taxon>Aulographales</taxon>
        <taxon>Aulographaceae</taxon>
    </lineage>
</organism>
<evidence type="ECO:0000313" key="3">
    <source>
        <dbReference type="Proteomes" id="UP000800041"/>
    </source>
</evidence>
<sequence>MHSLLASAALAGLLALLPEVSSLTLPPLIPSIPGVTEPLASNAPPLPILQLPTPPLPSPPFTPSNIKPKRIGYFWTGAGDNIHADFLATYSLDDDTFGTLLWVTDVPTSGNSPHHLGASLDGKTLIGGGLLSLLKTQDTAYYFDTTNPYRPVFKKSNRALLSSITDEIRAKPDGGFFITYMGSAVGTSPGRLVETDDNFNIIHEWPEDVPGVLSVLGQQFDPHGLSIDYENNIILTSDFVAPVTILKPTLGIQRANTLRLWDLPSRTILNTITIPNGGGIQDVKFIPGHPEAAALATAVHLGQVWVIYPFRRDTKGKLGVAELFYDLGPKARDTVAIYSDISQDGRYAYFTLTTANHIAALDISDLSNPIRLDNPDEDQPTIGPHYLKITPDQKHLLVTDYFVQTGDIGVINTPADFKALYIDILQDGRLSFNRSIEFSRDFGTGGKGGDRGGAKPHSSVVFDLSDPAGPVYY</sequence>
<reference evidence="2" key="1">
    <citation type="journal article" date="2020" name="Stud. Mycol.">
        <title>101 Dothideomycetes genomes: a test case for predicting lifestyles and emergence of pathogens.</title>
        <authorList>
            <person name="Haridas S."/>
            <person name="Albert R."/>
            <person name="Binder M."/>
            <person name="Bloem J."/>
            <person name="Labutti K."/>
            <person name="Salamov A."/>
            <person name="Andreopoulos B."/>
            <person name="Baker S."/>
            <person name="Barry K."/>
            <person name="Bills G."/>
            <person name="Bluhm B."/>
            <person name="Cannon C."/>
            <person name="Castanera R."/>
            <person name="Culley D."/>
            <person name="Daum C."/>
            <person name="Ezra D."/>
            <person name="Gonzalez J."/>
            <person name="Henrissat B."/>
            <person name="Kuo A."/>
            <person name="Liang C."/>
            <person name="Lipzen A."/>
            <person name="Lutzoni F."/>
            <person name="Magnuson J."/>
            <person name="Mondo S."/>
            <person name="Nolan M."/>
            <person name="Ohm R."/>
            <person name="Pangilinan J."/>
            <person name="Park H.-J."/>
            <person name="Ramirez L."/>
            <person name="Alfaro M."/>
            <person name="Sun H."/>
            <person name="Tritt A."/>
            <person name="Yoshinaga Y."/>
            <person name="Zwiers L.-H."/>
            <person name="Turgeon B."/>
            <person name="Goodwin S."/>
            <person name="Spatafora J."/>
            <person name="Crous P."/>
            <person name="Grigoriev I."/>
        </authorList>
    </citation>
    <scope>NUCLEOTIDE SEQUENCE</scope>
    <source>
        <strain evidence="2">CBS 113979</strain>
    </source>
</reference>
<dbReference type="Proteomes" id="UP000800041">
    <property type="component" value="Unassembled WGS sequence"/>
</dbReference>
<feature type="chain" id="PRO_5026257990" evidence="1">
    <location>
        <begin position="23"/>
        <end position="473"/>
    </location>
</feature>
<keyword evidence="1" id="KW-0732">Signal</keyword>
<dbReference type="AlphaFoldDB" id="A0A6G1HCY1"/>